<dbReference type="EMBL" id="GBRH01263569">
    <property type="protein sequence ID" value="JAD34326.1"/>
    <property type="molecule type" value="Transcribed_RNA"/>
</dbReference>
<proteinExistence type="predicted"/>
<protein>
    <submittedName>
        <fullName evidence="1">Uncharacterized protein</fullName>
    </submittedName>
</protein>
<sequence length="65" mass="7716">MQTRLLTRPPLCLLSNQWSPRFVVPKGHALVDMTIPPVELRKSWSRYVKLGMMFVRQSSWKSWML</sequence>
<accession>A0A0A8Z694</accession>
<dbReference type="AlphaFoldDB" id="A0A0A8Z694"/>
<name>A0A0A8Z694_ARUDO</name>
<evidence type="ECO:0000313" key="1">
    <source>
        <dbReference type="EMBL" id="JAD34326.1"/>
    </source>
</evidence>
<reference evidence="1" key="2">
    <citation type="journal article" date="2015" name="Data Brief">
        <title>Shoot transcriptome of the giant reed, Arundo donax.</title>
        <authorList>
            <person name="Barrero R.A."/>
            <person name="Guerrero F.D."/>
            <person name="Moolhuijzen P."/>
            <person name="Goolsby J.A."/>
            <person name="Tidwell J."/>
            <person name="Bellgard S.E."/>
            <person name="Bellgard M.I."/>
        </authorList>
    </citation>
    <scope>NUCLEOTIDE SEQUENCE</scope>
    <source>
        <tissue evidence="1">Shoot tissue taken approximately 20 cm above the soil surface</tissue>
    </source>
</reference>
<organism evidence="1">
    <name type="scientific">Arundo donax</name>
    <name type="common">Giant reed</name>
    <name type="synonym">Donax arundinaceus</name>
    <dbReference type="NCBI Taxonomy" id="35708"/>
    <lineage>
        <taxon>Eukaryota</taxon>
        <taxon>Viridiplantae</taxon>
        <taxon>Streptophyta</taxon>
        <taxon>Embryophyta</taxon>
        <taxon>Tracheophyta</taxon>
        <taxon>Spermatophyta</taxon>
        <taxon>Magnoliopsida</taxon>
        <taxon>Liliopsida</taxon>
        <taxon>Poales</taxon>
        <taxon>Poaceae</taxon>
        <taxon>PACMAD clade</taxon>
        <taxon>Arundinoideae</taxon>
        <taxon>Arundineae</taxon>
        <taxon>Arundo</taxon>
    </lineage>
</organism>
<reference evidence="1" key="1">
    <citation type="submission" date="2014-09" db="EMBL/GenBank/DDBJ databases">
        <authorList>
            <person name="Magalhaes I.L.F."/>
            <person name="Oliveira U."/>
            <person name="Santos F.R."/>
            <person name="Vidigal T.H.D.A."/>
            <person name="Brescovit A.D."/>
            <person name="Santos A.J."/>
        </authorList>
    </citation>
    <scope>NUCLEOTIDE SEQUENCE</scope>
    <source>
        <tissue evidence="1">Shoot tissue taken approximately 20 cm above the soil surface</tissue>
    </source>
</reference>